<reference evidence="2" key="1">
    <citation type="journal article" date="2013" name="J. Plant Res.">
        <title>Effect of fungi and light on seed germination of three Opuntia species from semiarid lands of central Mexico.</title>
        <authorList>
            <person name="Delgado-Sanchez P."/>
            <person name="Jimenez-Bremont J.F."/>
            <person name="Guerrero-Gonzalez Mde L."/>
            <person name="Flores J."/>
        </authorList>
    </citation>
    <scope>NUCLEOTIDE SEQUENCE</scope>
    <source>
        <tissue evidence="2">Cladode</tissue>
    </source>
</reference>
<reference evidence="2" key="2">
    <citation type="submission" date="2020-07" db="EMBL/GenBank/DDBJ databases">
        <authorList>
            <person name="Vera ALvarez R."/>
            <person name="Arias-Moreno D.M."/>
            <person name="Jimenez-Jacinto V."/>
            <person name="Jimenez-Bremont J.F."/>
            <person name="Swaminathan K."/>
            <person name="Moose S.P."/>
            <person name="Guerrero-Gonzalez M.L."/>
            <person name="Marino-Ramirez L."/>
            <person name="Landsman D."/>
            <person name="Rodriguez-Kessler M."/>
            <person name="Delgado-Sanchez P."/>
        </authorList>
    </citation>
    <scope>NUCLEOTIDE SEQUENCE</scope>
    <source>
        <tissue evidence="2">Cladode</tissue>
    </source>
</reference>
<evidence type="ECO:0000313" key="2">
    <source>
        <dbReference type="EMBL" id="MBA4647376.1"/>
    </source>
</evidence>
<sequence>MPDCGGTKTDDRALAEALGVSSSVAISSSSRPHPPSSSSSVPSPSSKPSPISPFPMRSTSCMSSSSPQSPSPPSSSSSAAPLPTVSSPPSNIPFITLNKGQSPPHITGAGGIRRAGAFPLGKEGTLSPSSAARRSAIS</sequence>
<name>A0A7C8ZNL2_OPUST</name>
<organism evidence="2">
    <name type="scientific">Opuntia streptacantha</name>
    <name type="common">Prickly pear cactus</name>
    <name type="synonym">Opuntia cardona</name>
    <dbReference type="NCBI Taxonomy" id="393608"/>
    <lineage>
        <taxon>Eukaryota</taxon>
        <taxon>Viridiplantae</taxon>
        <taxon>Streptophyta</taxon>
        <taxon>Embryophyta</taxon>
        <taxon>Tracheophyta</taxon>
        <taxon>Spermatophyta</taxon>
        <taxon>Magnoliopsida</taxon>
        <taxon>eudicotyledons</taxon>
        <taxon>Gunneridae</taxon>
        <taxon>Pentapetalae</taxon>
        <taxon>Caryophyllales</taxon>
        <taxon>Cactineae</taxon>
        <taxon>Cactaceae</taxon>
        <taxon>Opuntioideae</taxon>
        <taxon>Opuntia</taxon>
    </lineage>
</organism>
<feature type="compositionally biased region" description="Low complexity" evidence="1">
    <location>
        <begin position="54"/>
        <end position="89"/>
    </location>
</feature>
<dbReference type="AlphaFoldDB" id="A0A7C8ZNL2"/>
<proteinExistence type="predicted"/>
<protein>
    <submittedName>
        <fullName evidence="2">Uncharacterized protein</fullName>
    </submittedName>
</protein>
<feature type="compositionally biased region" description="Low complexity" evidence="1">
    <location>
        <begin position="20"/>
        <end position="44"/>
    </location>
</feature>
<feature type="compositionally biased region" description="Low complexity" evidence="1">
    <location>
        <begin position="129"/>
        <end position="138"/>
    </location>
</feature>
<feature type="region of interest" description="Disordered" evidence="1">
    <location>
        <begin position="1"/>
        <end position="138"/>
    </location>
</feature>
<dbReference type="EMBL" id="GISG01150320">
    <property type="protein sequence ID" value="MBA4647376.1"/>
    <property type="molecule type" value="Transcribed_RNA"/>
</dbReference>
<evidence type="ECO:0000256" key="1">
    <source>
        <dbReference type="SAM" id="MobiDB-lite"/>
    </source>
</evidence>
<accession>A0A7C8ZNL2</accession>